<evidence type="ECO:0000256" key="5">
    <source>
        <dbReference type="ARBA" id="ARBA00022679"/>
    </source>
</evidence>
<keyword evidence="3 10" id="KW-0032">Aminotransferase</keyword>
<evidence type="ECO:0000256" key="10">
    <source>
        <dbReference type="HAMAP-Rule" id="MF_00160"/>
    </source>
</evidence>
<dbReference type="InterPro" id="IPR015422">
    <property type="entry name" value="PyrdxlP-dep_Trfase_small"/>
</dbReference>
<protein>
    <recommendedName>
        <fullName evidence="10">Phosphoserine aminotransferase</fullName>
        <ecNumber evidence="10">2.6.1.52</ecNumber>
    </recommendedName>
    <alternativeName>
        <fullName evidence="10">Phosphohydroxythreonine aminotransferase</fullName>
        <shortName evidence="10">PSAT</shortName>
    </alternativeName>
</protein>
<evidence type="ECO:0000259" key="12">
    <source>
        <dbReference type="Pfam" id="PF00266"/>
    </source>
</evidence>
<dbReference type="NCBIfam" id="TIGR01364">
    <property type="entry name" value="serC_1"/>
    <property type="match status" value="1"/>
</dbReference>
<dbReference type="PIRSF" id="PIRSF000525">
    <property type="entry name" value="SerC"/>
    <property type="match status" value="1"/>
</dbReference>
<feature type="binding site" evidence="10">
    <location>
        <begin position="76"/>
        <end position="77"/>
    </location>
    <ligand>
        <name>pyridoxal 5'-phosphate</name>
        <dbReference type="ChEBI" id="CHEBI:597326"/>
    </ligand>
</feature>
<gene>
    <name evidence="10" type="primary">serC</name>
    <name evidence="13" type="ORF">A2Y62_12495</name>
</gene>
<name>A0A1F5VSS5_9BACT</name>
<dbReference type="NCBIfam" id="NF003764">
    <property type="entry name" value="PRK05355.1"/>
    <property type="match status" value="1"/>
</dbReference>
<dbReference type="Gene3D" id="3.40.640.10">
    <property type="entry name" value="Type I PLP-dependent aspartate aminotransferase-like (Major domain)"/>
    <property type="match status" value="1"/>
</dbReference>
<evidence type="ECO:0000256" key="1">
    <source>
        <dbReference type="ARBA" id="ARBA00005099"/>
    </source>
</evidence>
<feature type="binding site" evidence="10">
    <location>
        <position position="169"/>
    </location>
    <ligand>
        <name>pyridoxal 5'-phosphate</name>
        <dbReference type="ChEBI" id="CHEBI:597326"/>
    </ligand>
</feature>
<dbReference type="InterPro" id="IPR015421">
    <property type="entry name" value="PyrdxlP-dep_Trfase_major"/>
</dbReference>
<sequence>MMRKYNFNPGPAVLPEEALKKAQADLLDFNKTGMSIMEISHRSKDFEAVINGAESKLRSFFGIPDNYSILFLQGGASLQFGMVPMNLLKGGKADYINTGSWAKKAIKEAKLFGSVNIAGSSEDAKFTYIPEKLTFSPDAEYVHLTSNETIEGTQWAKFPDTGNIPLIADMSSDILSRRIDVSKFGLIYAGAQKNIGPAGVTVVIIRNDLIEKSADNLVTMLSYKTHAKEKSLYNTPPCFAIYIVKLVMDWIEEKGGLAGIEETNNKKAKLLYDAIDGSNGYYKGTANAKDRSKMNVTFRLPSEALEEKFINESKAAGLIGLKGHRSVGGCRASIYNALTLEGVKALVDFMEKFAVSNK</sequence>
<feature type="domain" description="Aminotransferase class V" evidence="12">
    <location>
        <begin position="5"/>
        <end position="346"/>
    </location>
</feature>
<evidence type="ECO:0000256" key="8">
    <source>
        <dbReference type="ARBA" id="ARBA00047630"/>
    </source>
</evidence>
<comment type="caution">
    <text evidence="10">Lacks conserved residue(s) required for the propagation of feature annotation.</text>
</comment>
<keyword evidence="5 10" id="KW-0808">Transferase</keyword>
<keyword evidence="6 10" id="KW-0663">Pyridoxal phosphate</keyword>
<comment type="pathway">
    <text evidence="1 10 11">Amino-acid biosynthesis; L-serine biosynthesis; L-serine from 3-phospho-D-glycerate: step 2/3.</text>
</comment>
<comment type="cofactor">
    <cofactor evidence="10">
        <name>pyridoxal 5'-phosphate</name>
        <dbReference type="ChEBI" id="CHEBI:597326"/>
    </cofactor>
    <text evidence="10">Binds 1 pyridoxal phosphate per subunit.</text>
</comment>
<comment type="subcellular location">
    <subcellularLocation>
        <location evidence="10">Cytoplasm</location>
    </subcellularLocation>
</comment>
<keyword evidence="4 10" id="KW-0028">Amino-acid biosynthesis</keyword>
<dbReference type="SUPFAM" id="SSF53383">
    <property type="entry name" value="PLP-dependent transferases"/>
    <property type="match status" value="1"/>
</dbReference>
<evidence type="ECO:0000256" key="4">
    <source>
        <dbReference type="ARBA" id="ARBA00022605"/>
    </source>
</evidence>
<proteinExistence type="inferred from homology"/>
<dbReference type="FunFam" id="3.90.1150.10:FF:000006">
    <property type="entry name" value="Phosphoserine aminotransferase"/>
    <property type="match status" value="1"/>
</dbReference>
<evidence type="ECO:0000256" key="2">
    <source>
        <dbReference type="ARBA" id="ARBA00006904"/>
    </source>
</evidence>
<dbReference type="InterPro" id="IPR015424">
    <property type="entry name" value="PyrdxlP-dep_Trfase"/>
</dbReference>
<feature type="modified residue" description="N6-(pyridoxal phosphate)lysine" evidence="10">
    <location>
        <position position="193"/>
    </location>
</feature>
<feature type="binding site" evidence="10">
    <location>
        <position position="101"/>
    </location>
    <ligand>
        <name>pyridoxal 5'-phosphate</name>
        <dbReference type="ChEBI" id="CHEBI:597326"/>
    </ligand>
</feature>
<dbReference type="HAMAP" id="MF_00160">
    <property type="entry name" value="SerC_aminotrans_5"/>
    <property type="match status" value="1"/>
</dbReference>
<evidence type="ECO:0000256" key="9">
    <source>
        <dbReference type="ARBA" id="ARBA00049007"/>
    </source>
</evidence>
<evidence type="ECO:0000313" key="14">
    <source>
        <dbReference type="Proteomes" id="UP000178943"/>
    </source>
</evidence>
<dbReference type="UniPathway" id="UPA00244">
    <property type="reaction ID" value="UER00311"/>
</dbReference>
<dbReference type="STRING" id="1817863.A2Y62_12495"/>
<dbReference type="EMBL" id="MFGW01000093">
    <property type="protein sequence ID" value="OGF66387.1"/>
    <property type="molecule type" value="Genomic_DNA"/>
</dbReference>
<comment type="caution">
    <text evidence="13">The sequence shown here is derived from an EMBL/GenBank/DDBJ whole genome shotgun (WGS) entry which is preliminary data.</text>
</comment>
<dbReference type="FunFam" id="3.40.640.10:FF:000010">
    <property type="entry name" value="Phosphoserine aminotransferase"/>
    <property type="match status" value="1"/>
</dbReference>
<evidence type="ECO:0000256" key="6">
    <source>
        <dbReference type="ARBA" id="ARBA00022898"/>
    </source>
</evidence>
<dbReference type="CDD" id="cd00611">
    <property type="entry name" value="PSAT_like"/>
    <property type="match status" value="1"/>
</dbReference>
<dbReference type="PROSITE" id="PS00595">
    <property type="entry name" value="AA_TRANSFER_CLASS_5"/>
    <property type="match status" value="1"/>
</dbReference>
<keyword evidence="10" id="KW-0963">Cytoplasm</keyword>
<organism evidence="13 14">
    <name type="scientific">Candidatus Fischerbacteria bacterium RBG_13_37_8</name>
    <dbReference type="NCBI Taxonomy" id="1817863"/>
    <lineage>
        <taxon>Bacteria</taxon>
        <taxon>Candidatus Fischeribacteriota</taxon>
    </lineage>
</organism>
<accession>A0A1F5VSS5</accession>
<dbReference type="GO" id="GO:0006564">
    <property type="term" value="P:L-serine biosynthetic process"/>
    <property type="evidence" value="ECO:0007669"/>
    <property type="project" value="UniProtKB-UniRule"/>
</dbReference>
<dbReference type="InterPro" id="IPR000192">
    <property type="entry name" value="Aminotrans_V_dom"/>
</dbReference>
<reference evidence="13 14" key="1">
    <citation type="journal article" date="2016" name="Nat. Commun.">
        <title>Thousands of microbial genomes shed light on interconnected biogeochemical processes in an aquifer system.</title>
        <authorList>
            <person name="Anantharaman K."/>
            <person name="Brown C.T."/>
            <person name="Hug L.A."/>
            <person name="Sharon I."/>
            <person name="Castelle C.J."/>
            <person name="Probst A.J."/>
            <person name="Thomas B.C."/>
            <person name="Singh A."/>
            <person name="Wilkins M.J."/>
            <person name="Karaoz U."/>
            <person name="Brodie E.L."/>
            <person name="Williams K.H."/>
            <person name="Hubbard S.S."/>
            <person name="Banfield J.F."/>
        </authorList>
    </citation>
    <scope>NUCLEOTIDE SEQUENCE [LARGE SCALE GENOMIC DNA]</scope>
</reference>
<comment type="subunit">
    <text evidence="10">Homodimer.</text>
</comment>
<comment type="similarity">
    <text evidence="2 10">Belongs to the class-V pyridoxal-phosphate-dependent aminotransferase family. SerC subfamily.</text>
</comment>
<dbReference type="GO" id="GO:0005737">
    <property type="term" value="C:cytoplasm"/>
    <property type="evidence" value="ECO:0007669"/>
    <property type="project" value="UniProtKB-SubCell"/>
</dbReference>
<keyword evidence="10" id="KW-0664">Pyridoxine biosynthesis</keyword>
<feature type="binding site" evidence="10">
    <location>
        <position position="192"/>
    </location>
    <ligand>
        <name>pyridoxal 5'-phosphate</name>
        <dbReference type="ChEBI" id="CHEBI:597326"/>
    </ligand>
</feature>
<dbReference type="Proteomes" id="UP000178943">
    <property type="component" value="Unassembled WGS sequence"/>
</dbReference>
<comment type="catalytic activity">
    <reaction evidence="8 10">
        <text>4-(phosphooxy)-L-threonine + 2-oxoglutarate = (R)-3-hydroxy-2-oxo-4-phosphooxybutanoate + L-glutamate</text>
        <dbReference type="Rhea" id="RHEA:16573"/>
        <dbReference type="ChEBI" id="CHEBI:16810"/>
        <dbReference type="ChEBI" id="CHEBI:29985"/>
        <dbReference type="ChEBI" id="CHEBI:58452"/>
        <dbReference type="ChEBI" id="CHEBI:58538"/>
        <dbReference type="EC" id="2.6.1.52"/>
    </reaction>
</comment>
<dbReference type="GO" id="GO:0030170">
    <property type="term" value="F:pyridoxal phosphate binding"/>
    <property type="evidence" value="ECO:0007669"/>
    <property type="project" value="UniProtKB-UniRule"/>
</dbReference>
<dbReference type="InterPro" id="IPR020578">
    <property type="entry name" value="Aminotrans_V_PyrdxlP_BS"/>
</dbReference>
<evidence type="ECO:0000256" key="3">
    <source>
        <dbReference type="ARBA" id="ARBA00022576"/>
    </source>
</evidence>
<dbReference type="PANTHER" id="PTHR43247:SF1">
    <property type="entry name" value="PHOSPHOSERINE AMINOTRANSFERASE"/>
    <property type="match status" value="1"/>
</dbReference>
<dbReference type="GO" id="GO:0004648">
    <property type="term" value="F:O-phospho-L-serine:2-oxoglutarate aminotransferase activity"/>
    <property type="evidence" value="ECO:0007669"/>
    <property type="project" value="UniProtKB-UniRule"/>
</dbReference>
<comment type="pathway">
    <text evidence="10">Cofactor biosynthesis; pyridoxine 5'-phosphate biosynthesis; pyridoxine 5'-phosphate from D-erythrose 4-phosphate: step 3/5.</text>
</comment>
<dbReference type="UniPathway" id="UPA00135">
    <property type="reaction ID" value="UER00197"/>
</dbReference>
<keyword evidence="7 10" id="KW-0718">Serine biosynthesis</keyword>
<evidence type="ECO:0000256" key="11">
    <source>
        <dbReference type="RuleBase" id="RU004505"/>
    </source>
</evidence>
<evidence type="ECO:0000256" key="7">
    <source>
        <dbReference type="ARBA" id="ARBA00023299"/>
    </source>
</evidence>
<dbReference type="AlphaFoldDB" id="A0A1F5VSS5"/>
<comment type="function">
    <text evidence="10">Catalyzes the reversible conversion of 3-phosphohydroxypyruvate to phosphoserine and of 3-hydroxy-2-oxo-4-phosphonooxybutanoate to phosphohydroxythreonine.</text>
</comment>
<dbReference type="Pfam" id="PF00266">
    <property type="entry name" value="Aminotran_5"/>
    <property type="match status" value="1"/>
</dbReference>
<dbReference type="EC" id="2.6.1.52" evidence="10"/>
<feature type="binding site" evidence="10">
    <location>
        <begin position="234"/>
        <end position="235"/>
    </location>
    <ligand>
        <name>pyridoxal 5'-phosphate</name>
        <dbReference type="ChEBI" id="CHEBI:597326"/>
    </ligand>
</feature>
<feature type="binding site" evidence="10">
    <location>
        <position position="42"/>
    </location>
    <ligand>
        <name>L-glutamate</name>
        <dbReference type="ChEBI" id="CHEBI:29985"/>
    </ligand>
</feature>
<evidence type="ECO:0000313" key="13">
    <source>
        <dbReference type="EMBL" id="OGF66387.1"/>
    </source>
</evidence>
<dbReference type="GO" id="GO:0008615">
    <property type="term" value="P:pyridoxine biosynthetic process"/>
    <property type="evidence" value="ECO:0007669"/>
    <property type="project" value="UniProtKB-UniRule"/>
</dbReference>
<dbReference type="InterPro" id="IPR022278">
    <property type="entry name" value="Pser_aminoTfrase"/>
</dbReference>
<dbReference type="Gene3D" id="3.90.1150.10">
    <property type="entry name" value="Aspartate Aminotransferase, domain 1"/>
    <property type="match status" value="1"/>
</dbReference>
<dbReference type="PANTHER" id="PTHR43247">
    <property type="entry name" value="PHOSPHOSERINE AMINOTRANSFERASE"/>
    <property type="match status" value="1"/>
</dbReference>
<comment type="catalytic activity">
    <reaction evidence="9 10 11">
        <text>O-phospho-L-serine + 2-oxoglutarate = 3-phosphooxypyruvate + L-glutamate</text>
        <dbReference type="Rhea" id="RHEA:14329"/>
        <dbReference type="ChEBI" id="CHEBI:16810"/>
        <dbReference type="ChEBI" id="CHEBI:18110"/>
        <dbReference type="ChEBI" id="CHEBI:29985"/>
        <dbReference type="ChEBI" id="CHEBI:57524"/>
        <dbReference type="EC" id="2.6.1.52"/>
    </reaction>
</comment>
<feature type="binding site" evidence="10">
    <location>
        <position position="149"/>
    </location>
    <ligand>
        <name>pyridoxal 5'-phosphate</name>
        <dbReference type="ChEBI" id="CHEBI:597326"/>
    </ligand>
</feature>